<dbReference type="PhylomeDB" id="A7S6P4"/>
<dbReference type="PANTHER" id="PTHR16206">
    <property type="entry name" value="DEP DOMAIN-CONTAINING"/>
    <property type="match status" value="1"/>
</dbReference>
<evidence type="ECO:0000256" key="1">
    <source>
        <dbReference type="SAM" id="MobiDB-lite"/>
    </source>
</evidence>
<organism evidence="3 4">
    <name type="scientific">Nematostella vectensis</name>
    <name type="common">Starlet sea anemone</name>
    <dbReference type="NCBI Taxonomy" id="45351"/>
    <lineage>
        <taxon>Eukaryota</taxon>
        <taxon>Metazoa</taxon>
        <taxon>Cnidaria</taxon>
        <taxon>Anthozoa</taxon>
        <taxon>Hexacorallia</taxon>
        <taxon>Actiniaria</taxon>
        <taxon>Edwardsiidae</taxon>
        <taxon>Nematostella</taxon>
    </lineage>
</organism>
<dbReference type="InterPro" id="IPR036390">
    <property type="entry name" value="WH_DNA-bd_sf"/>
</dbReference>
<dbReference type="PANTHER" id="PTHR16206:SF4">
    <property type="entry name" value="PROTEIN LET-99"/>
    <property type="match status" value="1"/>
</dbReference>
<dbReference type="FunCoup" id="A7S6P4">
    <property type="interactions" value="99"/>
</dbReference>
<dbReference type="Pfam" id="PF00610">
    <property type="entry name" value="DEP"/>
    <property type="match status" value="1"/>
</dbReference>
<evidence type="ECO:0000313" key="3">
    <source>
        <dbReference type="EMBL" id="EDO40561.1"/>
    </source>
</evidence>
<dbReference type="OMA" id="YWALSAM"/>
<dbReference type="InterPro" id="IPR000591">
    <property type="entry name" value="DEP_dom"/>
</dbReference>
<dbReference type="SMART" id="SM00049">
    <property type="entry name" value="DEP"/>
    <property type="match status" value="1"/>
</dbReference>
<reference evidence="3 4" key="1">
    <citation type="journal article" date="2007" name="Science">
        <title>Sea anemone genome reveals ancestral eumetazoan gene repertoire and genomic organization.</title>
        <authorList>
            <person name="Putnam N.H."/>
            <person name="Srivastava M."/>
            <person name="Hellsten U."/>
            <person name="Dirks B."/>
            <person name="Chapman J."/>
            <person name="Salamov A."/>
            <person name="Terry A."/>
            <person name="Shapiro H."/>
            <person name="Lindquist E."/>
            <person name="Kapitonov V.V."/>
            <person name="Jurka J."/>
            <person name="Genikhovich G."/>
            <person name="Grigoriev I.V."/>
            <person name="Lucas S.M."/>
            <person name="Steele R.E."/>
            <person name="Finnerty J.R."/>
            <person name="Technau U."/>
            <person name="Martindale M.Q."/>
            <person name="Rokhsar D.S."/>
        </authorList>
    </citation>
    <scope>NUCLEOTIDE SEQUENCE [LARGE SCALE GENOMIC DNA]</scope>
    <source>
        <strain evidence="4">CH2 X CH6</strain>
    </source>
</reference>
<dbReference type="HOGENOM" id="CLU_040757_0_0_1"/>
<feature type="domain" description="DEP" evidence="2">
    <location>
        <begin position="29"/>
        <end position="113"/>
    </location>
</feature>
<dbReference type="InParanoid" id="A7S6P4"/>
<dbReference type="InterPro" id="IPR036388">
    <property type="entry name" value="WH-like_DNA-bd_sf"/>
</dbReference>
<protein>
    <recommendedName>
        <fullName evidence="2">DEP domain-containing protein</fullName>
    </recommendedName>
</protein>
<dbReference type="Proteomes" id="UP000001593">
    <property type="component" value="Unassembled WGS sequence"/>
</dbReference>
<dbReference type="STRING" id="45351.A7S6P4"/>
<dbReference type="eggNOG" id="ENOG502QR00">
    <property type="taxonomic scope" value="Eukaryota"/>
</dbReference>
<dbReference type="Gene3D" id="1.10.10.10">
    <property type="entry name" value="Winged helix-like DNA-binding domain superfamily/Winged helix DNA-binding domain"/>
    <property type="match status" value="1"/>
</dbReference>
<evidence type="ECO:0000313" key="4">
    <source>
        <dbReference type="Proteomes" id="UP000001593"/>
    </source>
</evidence>
<proteinExistence type="predicted"/>
<dbReference type="AlphaFoldDB" id="A7S6P4"/>
<dbReference type="KEGG" id="nve:5512275"/>
<accession>A7S6P4</accession>
<feature type="region of interest" description="Disordered" evidence="1">
    <location>
        <begin position="125"/>
        <end position="195"/>
    </location>
</feature>
<evidence type="ECO:0000259" key="2">
    <source>
        <dbReference type="PROSITE" id="PS50186"/>
    </source>
</evidence>
<dbReference type="PROSITE" id="PS50186">
    <property type="entry name" value="DEP"/>
    <property type="match status" value="1"/>
</dbReference>
<dbReference type="SUPFAM" id="SSF46785">
    <property type="entry name" value="Winged helix' DNA-binding domain"/>
    <property type="match status" value="1"/>
</dbReference>
<dbReference type="GO" id="GO:0035556">
    <property type="term" value="P:intracellular signal transduction"/>
    <property type="evidence" value="ECO:0007669"/>
    <property type="project" value="InterPro"/>
</dbReference>
<dbReference type="EMBL" id="DS469589">
    <property type="protein sequence ID" value="EDO40561.1"/>
    <property type="molecule type" value="Genomic_DNA"/>
</dbReference>
<feature type="compositionally biased region" description="Low complexity" evidence="1">
    <location>
        <begin position="135"/>
        <end position="147"/>
    </location>
</feature>
<name>A7S6P4_NEMVE</name>
<keyword evidence="4" id="KW-1185">Reference proteome</keyword>
<dbReference type="OrthoDB" id="6022527at2759"/>
<gene>
    <name evidence="3" type="ORF">NEMVEDRAFT_v1g167124</name>
</gene>
<sequence length="562" mass="64666">MIRQQSSLSDLPKGPFTATKLWNEVVSEMKASLTVKRRRYRMKTYEDAFLASEAIDWLHGYLQSNPNFGPNVSRQQAVQLCQKFLNNGVIEDVRGKNYNSVFEDNSHPFRFKNIRYSPYKGVKSPVKSLGKENPSNSTLKSCNSSSNLPDFSPPRLRKRPSFSFKPLTRSSAPSRTPLVDKANLPESAMSDSKAVNAPVKRRKLIRRDSSASIIMNPVALGLQPCSRSLTEKEISQVWWSISISRLVTLLDMENTPDEFKRLEYDISCVRENAEEQRMCKASEVVPPWLLSAMKCLVHWPIDEQKESASFPKYPGFERDVFKAIVDHYHGFHAPLIEENILPLFIRTADTIVRCKMTALKSMQYCCLLLQPHMRRNLQVLIKFMVKLAQNTNISLSSTLPTRELVIQSFSKCTFGHTGDMNVIRLLFFMMENFPDVFKKPEGLKFHVDQRILFLQNCRGNKHQLPRQQSGVTYCERVTKEEYKEEGILNSQKALKDLLDQIIDNQTLSEKQRRKQLKQFEKAYPGIYYARFPEITAGGTCTLQRSKQLRNIMKPLTTLKGVR</sequence>